<comment type="catalytic activity">
    <reaction evidence="2">
        <text>L-threonyl-[protein] + ATP = O-phospho-L-threonyl-[protein] + ADP + H(+)</text>
        <dbReference type="Rhea" id="RHEA:46608"/>
        <dbReference type="Rhea" id="RHEA-COMP:11060"/>
        <dbReference type="Rhea" id="RHEA-COMP:11605"/>
        <dbReference type="ChEBI" id="CHEBI:15378"/>
        <dbReference type="ChEBI" id="CHEBI:30013"/>
        <dbReference type="ChEBI" id="CHEBI:30616"/>
        <dbReference type="ChEBI" id="CHEBI:61977"/>
        <dbReference type="ChEBI" id="CHEBI:456216"/>
        <dbReference type="EC" id="2.7.11.1"/>
    </reaction>
</comment>
<dbReference type="PROSITE" id="PS50011">
    <property type="entry name" value="PROTEIN_KINASE_DOM"/>
    <property type="match status" value="1"/>
</dbReference>
<dbReference type="GO" id="GO:0106310">
    <property type="term" value="F:protein serine kinase activity"/>
    <property type="evidence" value="ECO:0007669"/>
    <property type="project" value="RHEA"/>
</dbReference>
<evidence type="ECO:0000256" key="2">
    <source>
        <dbReference type="ARBA" id="ARBA00047899"/>
    </source>
</evidence>
<keyword evidence="6" id="KW-0808">Transferase</keyword>
<keyword evidence="1" id="KW-0597">Phosphoprotein</keyword>
<dbReference type="PANTHER" id="PTHR22988:SF76">
    <property type="entry name" value="CHROMOSOME UNDETERMINED SCAFFOLD_135, WHOLE GENOME SHOTGUN SEQUENCE"/>
    <property type="match status" value="1"/>
</dbReference>
<evidence type="ECO:0000256" key="4">
    <source>
        <dbReference type="PROSITE-ProRule" id="PRU10141"/>
    </source>
</evidence>
<keyword evidence="7" id="KW-1185">Reference proteome</keyword>
<comment type="catalytic activity">
    <reaction evidence="3">
        <text>L-seryl-[protein] + ATP = O-phospho-L-seryl-[protein] + ADP + H(+)</text>
        <dbReference type="Rhea" id="RHEA:17989"/>
        <dbReference type="Rhea" id="RHEA-COMP:9863"/>
        <dbReference type="Rhea" id="RHEA-COMP:11604"/>
        <dbReference type="ChEBI" id="CHEBI:15378"/>
        <dbReference type="ChEBI" id="CHEBI:29999"/>
        <dbReference type="ChEBI" id="CHEBI:30616"/>
        <dbReference type="ChEBI" id="CHEBI:83421"/>
        <dbReference type="ChEBI" id="CHEBI:456216"/>
        <dbReference type="EC" id="2.7.11.1"/>
    </reaction>
</comment>
<keyword evidence="4" id="KW-0067">ATP-binding</keyword>
<evidence type="ECO:0000313" key="6">
    <source>
        <dbReference type="EMBL" id="KIY97675.1"/>
    </source>
</evidence>
<name>A0A0D2MTC7_9CHLO</name>
<proteinExistence type="predicted"/>
<dbReference type="KEGG" id="mng:MNEG_10290"/>
<dbReference type="STRING" id="145388.A0A0D2MTC7"/>
<organism evidence="6 7">
    <name type="scientific">Monoraphidium neglectum</name>
    <dbReference type="NCBI Taxonomy" id="145388"/>
    <lineage>
        <taxon>Eukaryota</taxon>
        <taxon>Viridiplantae</taxon>
        <taxon>Chlorophyta</taxon>
        <taxon>core chlorophytes</taxon>
        <taxon>Chlorophyceae</taxon>
        <taxon>CS clade</taxon>
        <taxon>Sphaeropleales</taxon>
        <taxon>Selenastraceae</taxon>
        <taxon>Monoraphidium</taxon>
    </lineage>
</organism>
<dbReference type="InterPro" id="IPR000719">
    <property type="entry name" value="Prot_kinase_dom"/>
</dbReference>
<gene>
    <name evidence="6" type="ORF">MNEG_10290</name>
</gene>
<dbReference type="InterPro" id="IPR011009">
    <property type="entry name" value="Kinase-like_dom_sf"/>
</dbReference>
<accession>A0A0D2MTC7</accession>
<keyword evidence="4" id="KW-0547">Nucleotide-binding</keyword>
<protein>
    <submittedName>
        <fullName evidence="6">Protein kinase, putative</fullName>
        <ecNumber evidence="6">2.7.11.1</ecNumber>
    </submittedName>
</protein>
<dbReference type="EMBL" id="KK102475">
    <property type="protein sequence ID" value="KIY97675.1"/>
    <property type="molecule type" value="Genomic_DNA"/>
</dbReference>
<evidence type="ECO:0000313" key="7">
    <source>
        <dbReference type="Proteomes" id="UP000054498"/>
    </source>
</evidence>
<dbReference type="GeneID" id="25727438"/>
<sequence>MPEEQQRAIMGELEKRESDYMRLQRQRMSADDFEPLTIIGRGAFGEVRIVRERVTGKIMAMKKLKKAEMLRRGQ</sequence>
<dbReference type="PROSITE" id="PS00107">
    <property type="entry name" value="PROTEIN_KINASE_ATP"/>
    <property type="match status" value="1"/>
</dbReference>
<evidence type="ECO:0000256" key="3">
    <source>
        <dbReference type="ARBA" id="ARBA00048679"/>
    </source>
</evidence>
<dbReference type="SUPFAM" id="SSF56112">
    <property type="entry name" value="Protein kinase-like (PK-like)"/>
    <property type="match status" value="1"/>
</dbReference>
<dbReference type="PANTHER" id="PTHR22988">
    <property type="entry name" value="MYOTONIC DYSTROPHY S/T KINASE-RELATED"/>
    <property type="match status" value="1"/>
</dbReference>
<keyword evidence="6" id="KW-0418">Kinase</keyword>
<dbReference type="InterPro" id="IPR017441">
    <property type="entry name" value="Protein_kinase_ATP_BS"/>
</dbReference>
<dbReference type="Proteomes" id="UP000054498">
    <property type="component" value="Unassembled WGS sequence"/>
</dbReference>
<reference evidence="6 7" key="1">
    <citation type="journal article" date="2013" name="BMC Genomics">
        <title>Reconstruction of the lipid metabolism for the microalga Monoraphidium neglectum from its genome sequence reveals characteristics suitable for biofuel production.</title>
        <authorList>
            <person name="Bogen C."/>
            <person name="Al-Dilaimi A."/>
            <person name="Albersmeier A."/>
            <person name="Wichmann J."/>
            <person name="Grundmann M."/>
            <person name="Rupp O."/>
            <person name="Lauersen K.J."/>
            <person name="Blifernez-Klassen O."/>
            <person name="Kalinowski J."/>
            <person name="Goesmann A."/>
            <person name="Mussgnug J.H."/>
            <person name="Kruse O."/>
        </authorList>
    </citation>
    <scope>NUCLEOTIDE SEQUENCE [LARGE SCALE GENOMIC DNA]</scope>
    <source>
        <strain evidence="6 7">SAG 48.87</strain>
    </source>
</reference>
<dbReference type="InterPro" id="IPR050839">
    <property type="entry name" value="Rho-assoc_Ser/Thr_Kinase"/>
</dbReference>
<feature type="domain" description="Protein kinase" evidence="5">
    <location>
        <begin position="33"/>
        <end position="74"/>
    </location>
</feature>
<dbReference type="RefSeq" id="XP_013896695.1">
    <property type="nucleotide sequence ID" value="XM_014041241.1"/>
</dbReference>
<evidence type="ECO:0000259" key="5">
    <source>
        <dbReference type="PROSITE" id="PS50011"/>
    </source>
</evidence>
<dbReference type="GO" id="GO:0005524">
    <property type="term" value="F:ATP binding"/>
    <property type="evidence" value="ECO:0007669"/>
    <property type="project" value="UniProtKB-UniRule"/>
</dbReference>
<evidence type="ECO:0000256" key="1">
    <source>
        <dbReference type="ARBA" id="ARBA00022553"/>
    </source>
</evidence>
<dbReference type="EC" id="2.7.11.1" evidence="6"/>
<dbReference type="AlphaFoldDB" id="A0A0D2MTC7"/>
<dbReference type="OrthoDB" id="3638488at2759"/>
<feature type="binding site" evidence="4">
    <location>
        <position position="62"/>
    </location>
    <ligand>
        <name>ATP</name>
        <dbReference type="ChEBI" id="CHEBI:30616"/>
    </ligand>
</feature>
<dbReference type="Gene3D" id="3.30.200.20">
    <property type="entry name" value="Phosphorylase Kinase, domain 1"/>
    <property type="match status" value="1"/>
</dbReference>
<dbReference type="GO" id="GO:0004674">
    <property type="term" value="F:protein serine/threonine kinase activity"/>
    <property type="evidence" value="ECO:0007669"/>
    <property type="project" value="UniProtKB-EC"/>
</dbReference>